<gene>
    <name evidence="8" type="primary">S35A2</name>
    <name evidence="8" type="ORF">TR121231</name>
</gene>
<feature type="transmembrane region" description="Helical" evidence="7">
    <location>
        <begin position="235"/>
        <end position="256"/>
    </location>
</feature>
<evidence type="ECO:0000256" key="2">
    <source>
        <dbReference type="ARBA" id="ARBA00009976"/>
    </source>
</evidence>
<proteinExistence type="inferred from homology"/>
<dbReference type="InterPro" id="IPR037185">
    <property type="entry name" value="EmrE-like"/>
</dbReference>
<dbReference type="SUPFAM" id="SSF103481">
    <property type="entry name" value="Multidrug resistance efflux transporter EmrE"/>
    <property type="match status" value="1"/>
</dbReference>
<dbReference type="NCBIfam" id="TIGR00803">
    <property type="entry name" value="nst"/>
    <property type="match status" value="1"/>
</dbReference>
<feature type="transmembrane region" description="Helical" evidence="7">
    <location>
        <begin position="154"/>
        <end position="172"/>
    </location>
</feature>
<organism evidence="8">
    <name type="scientific">Schistocephalus solidus</name>
    <name type="common">Tapeworm</name>
    <dbReference type="NCBI Taxonomy" id="70667"/>
    <lineage>
        <taxon>Eukaryota</taxon>
        <taxon>Metazoa</taxon>
        <taxon>Spiralia</taxon>
        <taxon>Lophotrochozoa</taxon>
        <taxon>Platyhelminthes</taxon>
        <taxon>Cestoda</taxon>
        <taxon>Eucestoda</taxon>
        <taxon>Diphyllobothriidea</taxon>
        <taxon>Diphyllobothriidae</taxon>
        <taxon>Schistocephalus</taxon>
    </lineage>
</organism>
<keyword evidence="6 7" id="KW-0472">Membrane</keyword>
<accession>A0A0X3P8W9</accession>
<dbReference type="Pfam" id="PF04142">
    <property type="entry name" value="Nuc_sug_transp"/>
    <property type="match status" value="1"/>
</dbReference>
<comment type="subcellular location">
    <subcellularLocation>
        <location evidence="1">Membrane</location>
        <topology evidence="1">Multi-pass membrane protein</topology>
    </subcellularLocation>
</comment>
<feature type="transmembrane region" description="Helical" evidence="7">
    <location>
        <begin position="276"/>
        <end position="296"/>
    </location>
</feature>
<comment type="similarity">
    <text evidence="2">Belongs to the nucleotide-sugar transporter family. SLC35A subfamily.</text>
</comment>
<dbReference type="PANTHER" id="PTHR10231">
    <property type="entry name" value="NUCLEOTIDE-SUGAR TRANSMEMBRANE TRANSPORTER"/>
    <property type="match status" value="1"/>
</dbReference>
<keyword evidence="3" id="KW-0813">Transport</keyword>
<dbReference type="InterPro" id="IPR007271">
    <property type="entry name" value="Nuc_sug_transpt"/>
</dbReference>
<dbReference type="AlphaFoldDB" id="A0A0X3P8W9"/>
<keyword evidence="3" id="KW-0762">Sugar transport</keyword>
<dbReference type="PIRSF" id="PIRSF005799">
    <property type="entry name" value="UDP-gal_transpt"/>
    <property type="match status" value="1"/>
</dbReference>
<feature type="transmembrane region" description="Helical" evidence="7">
    <location>
        <begin position="326"/>
        <end position="345"/>
    </location>
</feature>
<protein>
    <submittedName>
        <fullName evidence="8">UDP-galactose translocator</fullName>
    </submittedName>
</protein>
<dbReference type="EMBL" id="GEEE01015122">
    <property type="protein sequence ID" value="JAP48103.1"/>
    <property type="molecule type" value="Transcribed_RNA"/>
</dbReference>
<reference evidence="8" key="1">
    <citation type="submission" date="2016-01" db="EMBL/GenBank/DDBJ databases">
        <title>Reference transcriptome for the parasite Schistocephalus solidus: insights into the molecular evolution of parasitism.</title>
        <authorList>
            <person name="Hebert F.O."/>
            <person name="Grambauer S."/>
            <person name="Barber I."/>
            <person name="Landry C.R."/>
            <person name="Aubin-Horth N."/>
        </authorList>
    </citation>
    <scope>NUCLEOTIDE SEQUENCE</scope>
</reference>
<sequence length="373" mass="40605">MKLADRSDLIKRCRSVIGGETFMKRSALILLTLQNVSTVLLSRYIRSRPGDMFISSTAVAMSEFVKLLVCLIVILVQEGFSLRGFIGNLHVNIFSDFRDNILIGVPGILYALQNNLLFLSVSHINASVFQVTYQLKLFTTAVFFRILLKRILTFKHWASLVLLFIGVVLAQADSASQRSHSVAAAGFAAAANAAKNGLRDQQPLFGLGCIILACILSGFSGVFFELVLKTTKKTIILRNIQLSVYGIITSLISVFIQDKVLVMERGFFFGYDGLVWLVIFIQSLGGLLVAAVVCYADNILKNFSTSVAIILTLLLSVVFLHHSPTWFLVTGNIFVIGATVFYNMLPPPATLNSLGTSTDSGSPASTSTLASSA</sequence>
<keyword evidence="4 7" id="KW-0812">Transmembrane</keyword>
<keyword evidence="5 7" id="KW-1133">Transmembrane helix</keyword>
<evidence type="ECO:0000256" key="6">
    <source>
        <dbReference type="ARBA" id="ARBA00023136"/>
    </source>
</evidence>
<evidence type="ECO:0000256" key="1">
    <source>
        <dbReference type="ARBA" id="ARBA00004141"/>
    </source>
</evidence>
<evidence type="ECO:0000313" key="8">
    <source>
        <dbReference type="EMBL" id="JAP48103.1"/>
    </source>
</evidence>
<feature type="transmembrane region" description="Helical" evidence="7">
    <location>
        <begin position="303"/>
        <end position="320"/>
    </location>
</feature>
<dbReference type="GO" id="GO:0015165">
    <property type="term" value="F:pyrimidine nucleotide-sugar transmembrane transporter activity"/>
    <property type="evidence" value="ECO:0007669"/>
    <property type="project" value="InterPro"/>
</dbReference>
<evidence type="ECO:0000256" key="7">
    <source>
        <dbReference type="SAM" id="Phobius"/>
    </source>
</evidence>
<dbReference type="EMBL" id="GEEE01019101">
    <property type="protein sequence ID" value="JAP44124.1"/>
    <property type="molecule type" value="Transcribed_RNA"/>
</dbReference>
<evidence type="ECO:0000256" key="4">
    <source>
        <dbReference type="ARBA" id="ARBA00022692"/>
    </source>
</evidence>
<name>A0A0X3P8W9_SCHSO</name>
<evidence type="ECO:0000256" key="5">
    <source>
        <dbReference type="ARBA" id="ARBA00022989"/>
    </source>
</evidence>
<feature type="transmembrane region" description="Helical" evidence="7">
    <location>
        <begin position="52"/>
        <end position="76"/>
    </location>
</feature>
<feature type="transmembrane region" description="Helical" evidence="7">
    <location>
        <begin position="204"/>
        <end position="228"/>
    </location>
</feature>
<evidence type="ECO:0000256" key="3">
    <source>
        <dbReference type="ARBA" id="ARBA00022597"/>
    </source>
</evidence>
<dbReference type="GO" id="GO:0000139">
    <property type="term" value="C:Golgi membrane"/>
    <property type="evidence" value="ECO:0007669"/>
    <property type="project" value="InterPro"/>
</dbReference>